<dbReference type="GO" id="GO:0003676">
    <property type="term" value="F:nucleic acid binding"/>
    <property type="evidence" value="ECO:0007669"/>
    <property type="project" value="InterPro"/>
</dbReference>
<dbReference type="SMART" id="SM00212">
    <property type="entry name" value="UBCc"/>
    <property type="match status" value="1"/>
</dbReference>
<dbReference type="EC" id="2.3.2.23" evidence="1"/>
<keyword evidence="3" id="KW-0645">Protease</keyword>
<evidence type="ECO:0000313" key="12">
    <source>
        <dbReference type="EMBL" id="KAE8735231.1"/>
    </source>
</evidence>
<dbReference type="InterPro" id="IPR036397">
    <property type="entry name" value="RNaseH_sf"/>
</dbReference>
<feature type="active site" description="Glycyl thioester intermediate" evidence="9">
    <location>
        <position position="1079"/>
    </location>
</feature>
<dbReference type="CDD" id="cd09272">
    <property type="entry name" value="RNase_HI_RT_Ty1"/>
    <property type="match status" value="1"/>
</dbReference>
<evidence type="ECO:0000256" key="2">
    <source>
        <dbReference type="ARBA" id="ARBA00022593"/>
    </source>
</evidence>
<evidence type="ECO:0000256" key="6">
    <source>
        <dbReference type="ARBA" id="ARBA00022750"/>
    </source>
</evidence>
<feature type="domain" description="Integrase catalytic" evidence="11">
    <location>
        <begin position="386"/>
        <end position="483"/>
    </location>
</feature>
<name>A0A6A3D788_HIBSY</name>
<dbReference type="PROSITE" id="PS50127">
    <property type="entry name" value="UBC_2"/>
    <property type="match status" value="1"/>
</dbReference>
<dbReference type="GO" id="GO:0015074">
    <property type="term" value="P:DNA integration"/>
    <property type="evidence" value="ECO:0007669"/>
    <property type="project" value="InterPro"/>
</dbReference>
<evidence type="ECO:0000256" key="4">
    <source>
        <dbReference type="ARBA" id="ARBA00022679"/>
    </source>
</evidence>
<keyword evidence="5" id="KW-0547">Nucleotide-binding</keyword>
<keyword evidence="2" id="KW-0962">Peroxisome biogenesis</keyword>
<dbReference type="SUPFAM" id="SSF56672">
    <property type="entry name" value="DNA/RNA polymerases"/>
    <property type="match status" value="1"/>
</dbReference>
<dbReference type="GO" id="GO:0006508">
    <property type="term" value="P:proteolysis"/>
    <property type="evidence" value="ECO:0007669"/>
    <property type="project" value="UniProtKB-KW"/>
</dbReference>
<dbReference type="Gene3D" id="3.10.110.10">
    <property type="entry name" value="Ubiquitin Conjugating Enzyme"/>
    <property type="match status" value="1"/>
</dbReference>
<keyword evidence="8" id="KW-0067">ATP-binding</keyword>
<dbReference type="InterPro" id="IPR016135">
    <property type="entry name" value="UBQ-conjugating_enzyme/RWD"/>
</dbReference>
<evidence type="ECO:0000256" key="3">
    <source>
        <dbReference type="ARBA" id="ARBA00022670"/>
    </source>
</evidence>
<dbReference type="Pfam" id="PF13976">
    <property type="entry name" value="gag_pre-integrs"/>
    <property type="match status" value="1"/>
</dbReference>
<evidence type="ECO:0000256" key="5">
    <source>
        <dbReference type="ARBA" id="ARBA00022741"/>
    </source>
</evidence>
<evidence type="ECO:0000256" key="7">
    <source>
        <dbReference type="ARBA" id="ARBA00022786"/>
    </source>
</evidence>
<dbReference type="InterPro" id="IPR025724">
    <property type="entry name" value="GAG-pre-integrase_dom"/>
</dbReference>
<dbReference type="PROSITE" id="PS50994">
    <property type="entry name" value="INTEGRASE"/>
    <property type="match status" value="1"/>
</dbReference>
<dbReference type="PANTHER" id="PTHR42648:SF28">
    <property type="entry name" value="TRANSPOSON-ENCODED PROTEIN WITH RIBONUCLEASE H-LIKE AND RETROVIRUS ZINC FINGER-LIKE DOMAINS"/>
    <property type="match status" value="1"/>
</dbReference>
<dbReference type="Pfam" id="PF22936">
    <property type="entry name" value="Pol_BBD"/>
    <property type="match status" value="1"/>
</dbReference>
<dbReference type="GO" id="GO:0061631">
    <property type="term" value="F:ubiquitin conjugating enzyme activity"/>
    <property type="evidence" value="ECO:0007669"/>
    <property type="project" value="UniProtKB-EC"/>
</dbReference>
<evidence type="ECO:0000313" key="13">
    <source>
        <dbReference type="Proteomes" id="UP000436088"/>
    </source>
</evidence>
<evidence type="ECO:0000259" key="10">
    <source>
        <dbReference type="PROSITE" id="PS50127"/>
    </source>
</evidence>
<dbReference type="Proteomes" id="UP000436088">
    <property type="component" value="Unassembled WGS sequence"/>
</dbReference>
<dbReference type="AlphaFoldDB" id="A0A6A3D788"/>
<dbReference type="FunFam" id="3.10.110.10:FF:000044">
    <property type="entry name" value="protein PEROXIN-4 isoform X1"/>
    <property type="match status" value="1"/>
</dbReference>
<evidence type="ECO:0000256" key="8">
    <source>
        <dbReference type="ARBA" id="ARBA00022840"/>
    </source>
</evidence>
<dbReference type="PANTHER" id="PTHR42648">
    <property type="entry name" value="TRANSPOSASE, PUTATIVE-RELATED"/>
    <property type="match status" value="1"/>
</dbReference>
<keyword evidence="13" id="KW-1185">Reference proteome</keyword>
<evidence type="ECO:0000259" key="11">
    <source>
        <dbReference type="PROSITE" id="PS50994"/>
    </source>
</evidence>
<dbReference type="InterPro" id="IPR001584">
    <property type="entry name" value="Integrase_cat-core"/>
</dbReference>
<dbReference type="EMBL" id="VEPZ02000032">
    <property type="protein sequence ID" value="KAE8735231.1"/>
    <property type="molecule type" value="Genomic_DNA"/>
</dbReference>
<dbReference type="Pfam" id="PF25597">
    <property type="entry name" value="SH3_retrovirus"/>
    <property type="match status" value="1"/>
</dbReference>
<keyword evidence="6" id="KW-0378">Hydrolase</keyword>
<evidence type="ECO:0000256" key="9">
    <source>
        <dbReference type="PROSITE-ProRule" id="PRU10133"/>
    </source>
</evidence>
<protein>
    <recommendedName>
        <fullName evidence="1">E2 ubiquitin-conjugating enzyme</fullName>
        <ecNumber evidence="1">2.3.2.23</ecNumber>
    </recommendedName>
</protein>
<dbReference type="InterPro" id="IPR043502">
    <property type="entry name" value="DNA/RNA_pol_sf"/>
</dbReference>
<dbReference type="Pfam" id="PF00179">
    <property type="entry name" value="UQ_con"/>
    <property type="match status" value="1"/>
</dbReference>
<dbReference type="CDD" id="cd23812">
    <property type="entry name" value="UBCc_ScPEX4-like"/>
    <property type="match status" value="1"/>
</dbReference>
<evidence type="ECO:0000256" key="1">
    <source>
        <dbReference type="ARBA" id="ARBA00012486"/>
    </source>
</evidence>
<dbReference type="InterPro" id="IPR054722">
    <property type="entry name" value="PolX-like_BBD"/>
</dbReference>
<dbReference type="InterPro" id="IPR012337">
    <property type="entry name" value="RNaseH-like_sf"/>
</dbReference>
<dbReference type="SUPFAM" id="SSF54495">
    <property type="entry name" value="UBC-like"/>
    <property type="match status" value="1"/>
</dbReference>
<proteinExistence type="predicted"/>
<dbReference type="GO" id="GO:0004190">
    <property type="term" value="F:aspartic-type endopeptidase activity"/>
    <property type="evidence" value="ECO:0007669"/>
    <property type="project" value="UniProtKB-KW"/>
</dbReference>
<dbReference type="InterPro" id="IPR039537">
    <property type="entry name" value="Retrotran_Ty1/copia-like"/>
</dbReference>
<dbReference type="SUPFAM" id="SSF53098">
    <property type="entry name" value="Ribonuclease H-like"/>
    <property type="match status" value="1"/>
</dbReference>
<gene>
    <name evidence="12" type="ORF">F3Y22_tig00000340pilonHSYRG00080</name>
</gene>
<dbReference type="Pfam" id="PF14223">
    <property type="entry name" value="Retrotran_gag_2"/>
    <property type="match status" value="1"/>
</dbReference>
<reference evidence="12" key="1">
    <citation type="submission" date="2019-09" db="EMBL/GenBank/DDBJ databases">
        <title>Draft genome information of white flower Hibiscus syriacus.</title>
        <authorList>
            <person name="Kim Y.-M."/>
        </authorList>
    </citation>
    <scope>NUCLEOTIDE SEQUENCE [LARGE SCALE GENOMIC DNA]</scope>
    <source>
        <strain evidence="12">YM2019G1</strain>
    </source>
</reference>
<dbReference type="Gene3D" id="3.30.420.10">
    <property type="entry name" value="Ribonuclease H-like superfamily/Ribonuclease H"/>
    <property type="match status" value="1"/>
</dbReference>
<accession>A0A6A3D788</accession>
<dbReference type="InterPro" id="IPR023313">
    <property type="entry name" value="UBQ-conjugating_AS"/>
</dbReference>
<keyword evidence="6" id="KW-0064">Aspartyl protease</keyword>
<dbReference type="PROSITE" id="PS00183">
    <property type="entry name" value="UBC_1"/>
    <property type="match status" value="1"/>
</dbReference>
<keyword evidence="7" id="KW-0833">Ubl conjugation pathway</keyword>
<comment type="caution">
    <text evidence="12">The sequence shown here is derived from an EMBL/GenBank/DDBJ whole genome shotgun (WGS) entry which is preliminary data.</text>
</comment>
<sequence>MKLDSSGSDDCRRREMKIEKFDGKQPEGMKNEDWALLDRQALGVIRLMLSCNVAFNIAKEKTTTGLMAALSSMYEKPSASNKVHLMRRLFNLRMTEGASMTQHLNELNTITTHWNATVTAVSSSSGNNKLKFDDVRVLDSANVIEETGDAMILSVNSPIESWILDSGASFHSTLFREIMENYVSGDFGKVHLADDETLKIVGKGDIRLKLPNQTTWTLKGVRHIPNLKRNLISVRQLDGEGFSTTFSGCEWKITKGALVIARGKKTGTLYLTSNLENIIAVADADGKSNLWHQILGHMSEKGIKTLLSKGKLPDLKNIDVGLCEDCIFGKQKKVSFAKIGKTPKAEKLELVHTDVWGPSPIPSLAGSLYYVTFIDDSTRKTDLKVKRLRSDNGGEYRNRRFRDFCANNGIKMETTVPMTPQQNGIAERINRTLNERARSMRIHARLPKFLWAEAINTAAYLINRGLSVPLDGRIPEQMWSKKEINLSHLRVFGYISYVHINSAERSKLDAKSNKCVFVGYGGDEFSYRFWDYENRKIIRSRDVIFNENVMYKDRSTIESSSSNIEAETKEFAEFEEISGNNVQISPKAVQEEPGTPELRRSSRIPKPTQRYSLSLHYLLLTDNGEPECYDEAMQTWELAELPPGKKALHNKWIYRIKEEHDGNKRYKVRLVVKAAENLHLEQLDVKTTFLHGDLEEEIYMRQPEGFIEASKKNLMPSRSLLQHQEIAMKDLGSAKQILGMRIKRDTKSGTLMLSQAEYINKVLSRFNMQDVKPVSTPLGVHFRLSKEQSPKTEEERAHMVKVSYASAIGSLMYAMVCTRPNIAHAVGAVSRDMMLTGYVDADLKENVDIIRSTTGYVYTLGGTAVSWVSQLQKIVAFSTTEAEYVTVTEASKEMVWLQSFLEELGKKQENNVLYCDSQSAIHLAKNPSFHSRMKHIQLRYHFIRSLLEDGILKLEKISGAQNPANMLTKTVTTDKLKLCSASVGMLDIYVKASRARLFKEYKEVQREKAADPDIQLMCDDSNIFKWAALIKGPSETPYEGGVFQLAFSAPEQYPLQPPQVRFLTKIFHPNVHFKTGEICLDILKNAWSPAWTLQSVCRAIIALMAHPEPDSPLNCDSGNLLRSGDIRGFHSMARMYTRLAAMPKKG</sequence>
<organism evidence="12 13">
    <name type="scientific">Hibiscus syriacus</name>
    <name type="common">Rose of Sharon</name>
    <dbReference type="NCBI Taxonomy" id="106335"/>
    <lineage>
        <taxon>Eukaryota</taxon>
        <taxon>Viridiplantae</taxon>
        <taxon>Streptophyta</taxon>
        <taxon>Embryophyta</taxon>
        <taxon>Tracheophyta</taxon>
        <taxon>Spermatophyta</taxon>
        <taxon>Magnoliopsida</taxon>
        <taxon>eudicotyledons</taxon>
        <taxon>Gunneridae</taxon>
        <taxon>Pentapetalae</taxon>
        <taxon>rosids</taxon>
        <taxon>malvids</taxon>
        <taxon>Malvales</taxon>
        <taxon>Malvaceae</taxon>
        <taxon>Malvoideae</taxon>
        <taxon>Hibiscus</taxon>
    </lineage>
</organism>
<dbReference type="InterPro" id="IPR000608">
    <property type="entry name" value="UBC"/>
</dbReference>
<dbReference type="InterPro" id="IPR057670">
    <property type="entry name" value="SH3_retrovirus"/>
</dbReference>
<keyword evidence="4" id="KW-0808">Transferase</keyword>
<dbReference type="GO" id="GO:0007031">
    <property type="term" value="P:peroxisome organization"/>
    <property type="evidence" value="ECO:0007669"/>
    <property type="project" value="UniProtKB-KW"/>
</dbReference>
<feature type="domain" description="UBC core" evidence="10">
    <location>
        <begin position="992"/>
        <end position="1142"/>
    </location>
</feature>
<dbReference type="GO" id="GO:0005524">
    <property type="term" value="F:ATP binding"/>
    <property type="evidence" value="ECO:0007669"/>
    <property type="project" value="UniProtKB-KW"/>
</dbReference>